<accession>A0A482W164</accession>
<evidence type="ECO:0000313" key="1">
    <source>
        <dbReference type="EMBL" id="RZC38764.1"/>
    </source>
</evidence>
<sequence length="128" mass="15150">MENGFILCKFALKNFGNVFLLTASFSLQDIHFSVKNFVPVFRETGSIDKKKTLTCFLSYKIPVYHKILRCDFVPRMNYCERSLHNINDDILDVTFFTDEVWFHLEGYVNSQNMRTWRILMCILKPLHA</sequence>
<comment type="caution">
    <text evidence="1">The sequence shown here is derived from an EMBL/GenBank/DDBJ whole genome shotgun (WGS) entry which is preliminary data.</text>
</comment>
<dbReference type="AlphaFoldDB" id="A0A482W164"/>
<reference evidence="1 2" key="1">
    <citation type="submission" date="2017-03" db="EMBL/GenBank/DDBJ databases">
        <title>Genome of the blue death feigning beetle - Asbolus verrucosus.</title>
        <authorList>
            <person name="Rider S.D."/>
        </authorList>
    </citation>
    <scope>NUCLEOTIDE SEQUENCE [LARGE SCALE GENOMIC DNA]</scope>
    <source>
        <strain evidence="1">Butters</strain>
        <tissue evidence="1">Head and leg muscle</tissue>
    </source>
</reference>
<dbReference type="PANTHER" id="PTHR47326">
    <property type="entry name" value="TRANSPOSABLE ELEMENT TC3 TRANSPOSASE-LIKE PROTEIN"/>
    <property type="match status" value="1"/>
</dbReference>
<dbReference type="Proteomes" id="UP000292052">
    <property type="component" value="Unassembled WGS sequence"/>
</dbReference>
<evidence type="ECO:0000313" key="2">
    <source>
        <dbReference type="Proteomes" id="UP000292052"/>
    </source>
</evidence>
<protein>
    <submittedName>
        <fullName evidence="1">Uncharacterized protein</fullName>
    </submittedName>
</protein>
<name>A0A482W164_ASBVE</name>
<dbReference type="PANTHER" id="PTHR47326:SF1">
    <property type="entry name" value="HTH PSQ-TYPE DOMAIN-CONTAINING PROTEIN"/>
    <property type="match status" value="1"/>
</dbReference>
<gene>
    <name evidence="1" type="ORF">BDFB_002352</name>
</gene>
<feature type="non-terminal residue" evidence="1">
    <location>
        <position position="128"/>
    </location>
</feature>
<proteinExistence type="predicted"/>
<organism evidence="1 2">
    <name type="scientific">Asbolus verrucosus</name>
    <name type="common">Desert ironclad beetle</name>
    <dbReference type="NCBI Taxonomy" id="1661398"/>
    <lineage>
        <taxon>Eukaryota</taxon>
        <taxon>Metazoa</taxon>
        <taxon>Ecdysozoa</taxon>
        <taxon>Arthropoda</taxon>
        <taxon>Hexapoda</taxon>
        <taxon>Insecta</taxon>
        <taxon>Pterygota</taxon>
        <taxon>Neoptera</taxon>
        <taxon>Endopterygota</taxon>
        <taxon>Coleoptera</taxon>
        <taxon>Polyphaga</taxon>
        <taxon>Cucujiformia</taxon>
        <taxon>Tenebrionidae</taxon>
        <taxon>Pimeliinae</taxon>
        <taxon>Asbolus</taxon>
    </lineage>
</organism>
<dbReference type="EMBL" id="QDEB01040391">
    <property type="protein sequence ID" value="RZC38764.1"/>
    <property type="molecule type" value="Genomic_DNA"/>
</dbReference>
<keyword evidence="2" id="KW-1185">Reference proteome</keyword>
<dbReference type="OrthoDB" id="10040454at2759"/>